<reference evidence="3" key="1">
    <citation type="submission" date="2016-04" db="EMBL/GenBank/DDBJ databases">
        <authorList>
            <person name="Nguyen H.D."/>
            <person name="Kesanakurti P."/>
            <person name="Cullis J."/>
            <person name="Levesque C.A."/>
            <person name="Hambleton S."/>
        </authorList>
    </citation>
    <scope>NUCLEOTIDE SEQUENCE</scope>
    <source>
        <strain evidence="3">DAOMC 238032</strain>
    </source>
</reference>
<dbReference type="Proteomes" id="UP000836402">
    <property type="component" value="Unassembled WGS sequence"/>
</dbReference>
<feature type="compositionally biased region" description="Polar residues" evidence="1">
    <location>
        <begin position="14"/>
        <end position="23"/>
    </location>
</feature>
<reference evidence="3" key="2">
    <citation type="journal article" date="2019" name="IMA Fungus">
        <title>Genome sequencing and comparison of five Tilletia species to identify candidate genes for the detection of regulated species infecting wheat.</title>
        <authorList>
            <person name="Nguyen H.D.T."/>
            <person name="Sultana T."/>
            <person name="Kesanakurti P."/>
            <person name="Hambleton S."/>
        </authorList>
    </citation>
    <scope>NUCLEOTIDE SEQUENCE</scope>
    <source>
        <strain evidence="3">DAOMC 238032</strain>
    </source>
</reference>
<dbReference type="EMBL" id="CAJHJG010005077">
    <property type="protein sequence ID" value="CAD6947362.1"/>
    <property type="molecule type" value="Genomic_DNA"/>
</dbReference>
<accession>A0A177VA06</accession>
<dbReference type="Proteomes" id="UP000077671">
    <property type="component" value="Unassembled WGS sequence"/>
</dbReference>
<dbReference type="EMBL" id="LWDD02000292">
    <property type="protein sequence ID" value="KAE8261995.1"/>
    <property type="molecule type" value="Genomic_DNA"/>
</dbReference>
<dbReference type="InterPro" id="IPR037238">
    <property type="entry name" value="YbiA-like_sf"/>
</dbReference>
<dbReference type="AlphaFoldDB" id="A0A177VA06"/>
<dbReference type="CDD" id="cd15457">
    <property type="entry name" value="NADAR"/>
    <property type="match status" value="1"/>
</dbReference>
<protein>
    <submittedName>
        <fullName evidence="3">Uncharacterized protein</fullName>
    </submittedName>
</protein>
<proteinExistence type="predicted"/>
<keyword evidence="5" id="KW-1185">Reference proteome</keyword>
<evidence type="ECO:0000313" key="5">
    <source>
        <dbReference type="Proteomes" id="UP000836402"/>
    </source>
</evidence>
<evidence type="ECO:0000256" key="1">
    <source>
        <dbReference type="SAM" id="MobiDB-lite"/>
    </source>
</evidence>
<organism evidence="3 4">
    <name type="scientific">Tilletia caries</name>
    <name type="common">wheat bunt fungus</name>
    <dbReference type="NCBI Taxonomy" id="13290"/>
    <lineage>
        <taxon>Eukaryota</taxon>
        <taxon>Fungi</taxon>
        <taxon>Dikarya</taxon>
        <taxon>Basidiomycota</taxon>
        <taxon>Ustilaginomycotina</taxon>
        <taxon>Exobasidiomycetes</taxon>
        <taxon>Tilletiales</taxon>
        <taxon>Tilletiaceae</taxon>
        <taxon>Tilletia</taxon>
    </lineage>
</organism>
<gene>
    <name evidence="3" type="ORF">A4X03_0g2798</name>
    <name evidence="2" type="ORF">JKIAZH3_G7964</name>
</gene>
<reference evidence="2" key="3">
    <citation type="submission" date="2020-10" db="EMBL/GenBank/DDBJ databases">
        <authorList>
            <person name="Sedaghatjoo S."/>
        </authorList>
    </citation>
    <scope>NUCLEOTIDE SEQUENCE</scope>
    <source>
        <strain evidence="2">AZH3</strain>
    </source>
</reference>
<sequence length="118" mass="12596">MDAIEVLTIPGASSERSATPTEDSISEAEAAKAPAIRFGSATEPFFFLSNSSPSRITFGAFDFLTAEAAFQAAKFREYPKLQLAIVNTKSPADAIAKAQASFLASLGLIKRIILVRLK</sequence>
<evidence type="ECO:0000313" key="2">
    <source>
        <dbReference type="EMBL" id="CAD6947362.1"/>
    </source>
</evidence>
<name>A0A177VA06_9BASI</name>
<comment type="caution">
    <text evidence="3">The sequence shown here is derived from an EMBL/GenBank/DDBJ whole genome shotgun (WGS) entry which is preliminary data.</text>
</comment>
<evidence type="ECO:0000313" key="3">
    <source>
        <dbReference type="EMBL" id="KAE8261995.1"/>
    </source>
</evidence>
<dbReference type="InterPro" id="IPR012816">
    <property type="entry name" value="NADAR"/>
</dbReference>
<feature type="region of interest" description="Disordered" evidence="1">
    <location>
        <begin position="9"/>
        <end position="30"/>
    </location>
</feature>
<dbReference type="Gene3D" id="1.10.357.40">
    <property type="entry name" value="YbiA-like"/>
    <property type="match status" value="1"/>
</dbReference>
<evidence type="ECO:0000313" key="4">
    <source>
        <dbReference type="Proteomes" id="UP000077671"/>
    </source>
</evidence>
<dbReference type="SUPFAM" id="SSF143990">
    <property type="entry name" value="YbiA-like"/>
    <property type="match status" value="1"/>
</dbReference>